<dbReference type="PANTHER" id="PTHR43787:SF11">
    <property type="entry name" value="UPF0026 PROTEIN SLR1464"/>
    <property type="match status" value="1"/>
</dbReference>
<dbReference type="InterPro" id="IPR058240">
    <property type="entry name" value="rSAM_sf"/>
</dbReference>
<evidence type="ECO:0000256" key="5">
    <source>
        <dbReference type="ARBA" id="ARBA00023004"/>
    </source>
</evidence>
<gene>
    <name evidence="8" type="ORF">D5R97_04930</name>
</gene>
<comment type="cofactor">
    <cofactor evidence="1">
        <name>[4Fe-4S] cluster</name>
        <dbReference type="ChEBI" id="CHEBI:49883"/>
    </cofactor>
</comment>
<dbReference type="GO" id="GO:0051539">
    <property type="term" value="F:4 iron, 4 sulfur cluster binding"/>
    <property type="evidence" value="ECO:0007669"/>
    <property type="project" value="UniProtKB-KW"/>
</dbReference>
<dbReference type="InterPro" id="IPR007197">
    <property type="entry name" value="rSAM"/>
</dbReference>
<dbReference type="GO" id="GO:0003824">
    <property type="term" value="F:catalytic activity"/>
    <property type="evidence" value="ECO:0007669"/>
    <property type="project" value="InterPro"/>
</dbReference>
<dbReference type="SFLD" id="SFLDS00029">
    <property type="entry name" value="Radical_SAM"/>
    <property type="match status" value="1"/>
</dbReference>
<keyword evidence="5" id="KW-0408">Iron</keyword>
<dbReference type="SMART" id="SM00729">
    <property type="entry name" value="Elp3"/>
    <property type="match status" value="1"/>
</dbReference>
<evidence type="ECO:0000259" key="7">
    <source>
        <dbReference type="PROSITE" id="PS51918"/>
    </source>
</evidence>
<evidence type="ECO:0000313" key="9">
    <source>
        <dbReference type="Proteomes" id="UP000285138"/>
    </source>
</evidence>
<organism evidence="8 9">
    <name type="scientific">Candidatus Syntrophonatronum acetioxidans</name>
    <dbReference type="NCBI Taxonomy" id="1795816"/>
    <lineage>
        <taxon>Bacteria</taxon>
        <taxon>Bacillati</taxon>
        <taxon>Bacillota</taxon>
        <taxon>Clostridia</taxon>
        <taxon>Eubacteriales</taxon>
        <taxon>Syntrophomonadaceae</taxon>
        <taxon>Candidatus Syntrophonatronum</taxon>
    </lineage>
</organism>
<dbReference type="Gene3D" id="3.20.20.70">
    <property type="entry name" value="Aldolase class I"/>
    <property type="match status" value="1"/>
</dbReference>
<evidence type="ECO:0000256" key="3">
    <source>
        <dbReference type="ARBA" id="ARBA00022691"/>
    </source>
</evidence>
<dbReference type="SUPFAM" id="SSF102114">
    <property type="entry name" value="Radical SAM enzymes"/>
    <property type="match status" value="1"/>
</dbReference>
<accession>A0A424YES2</accession>
<dbReference type="GO" id="GO:0046872">
    <property type="term" value="F:metal ion binding"/>
    <property type="evidence" value="ECO:0007669"/>
    <property type="project" value="UniProtKB-KW"/>
</dbReference>
<keyword evidence="2" id="KW-0004">4Fe-4S</keyword>
<keyword evidence="4" id="KW-0479">Metal-binding</keyword>
<dbReference type="AlphaFoldDB" id="A0A424YES2"/>
<dbReference type="Proteomes" id="UP000285138">
    <property type="component" value="Unassembled WGS sequence"/>
</dbReference>
<protein>
    <submittedName>
        <fullName evidence="8">Radical SAM protein</fullName>
    </submittedName>
</protein>
<proteinExistence type="predicted"/>
<evidence type="ECO:0000256" key="1">
    <source>
        <dbReference type="ARBA" id="ARBA00001966"/>
    </source>
</evidence>
<evidence type="ECO:0000313" key="8">
    <source>
        <dbReference type="EMBL" id="RQD76088.1"/>
    </source>
</evidence>
<dbReference type="CDD" id="cd01335">
    <property type="entry name" value="Radical_SAM"/>
    <property type="match status" value="1"/>
</dbReference>
<comment type="caution">
    <text evidence="8">The sequence shown here is derived from an EMBL/GenBank/DDBJ whole genome shotgun (WGS) entry which is preliminary data.</text>
</comment>
<reference evidence="8 9" key="1">
    <citation type="submission" date="2018-08" db="EMBL/GenBank/DDBJ databases">
        <title>The metabolism and importance of syntrophic acetate oxidation coupled to methane or sulfide production in haloalkaline environments.</title>
        <authorList>
            <person name="Timmers P.H.A."/>
            <person name="Vavourakis C.D."/>
            <person name="Sorokin D.Y."/>
            <person name="Sinninghe Damste J.S."/>
            <person name="Muyzer G."/>
            <person name="Stams A.J.M."/>
            <person name="Plugge C.M."/>
        </authorList>
    </citation>
    <scope>NUCLEOTIDE SEQUENCE [LARGE SCALE GENOMIC DNA]</scope>
    <source>
        <strain evidence="8">MSAO_Bac1</strain>
    </source>
</reference>
<feature type="domain" description="Radical SAM core" evidence="7">
    <location>
        <begin position="30"/>
        <end position="251"/>
    </location>
</feature>
<dbReference type="InterPro" id="IPR040084">
    <property type="entry name" value="GTPase_Obg"/>
</dbReference>
<evidence type="ECO:0000256" key="2">
    <source>
        <dbReference type="ARBA" id="ARBA00022485"/>
    </source>
</evidence>
<dbReference type="Pfam" id="PF04055">
    <property type="entry name" value="Radical_SAM"/>
    <property type="match status" value="1"/>
</dbReference>
<evidence type="ECO:0000256" key="6">
    <source>
        <dbReference type="ARBA" id="ARBA00023014"/>
    </source>
</evidence>
<dbReference type="InterPro" id="IPR006638">
    <property type="entry name" value="Elp3/MiaA/NifB-like_rSAM"/>
</dbReference>
<name>A0A424YES2_9FIRM</name>
<dbReference type="InterPro" id="IPR013785">
    <property type="entry name" value="Aldolase_TIM"/>
</dbReference>
<sequence length="251" mass="28645">MPSTLTLNNRTGDLSMKQRILFGPFRSRRLGVSLGVDIIPHKTCTFNCVYCECGSTTNLTLERREYVSLKKITEKLEYYLKKNPSLDHITFSGSGEPTLNSKIDQIIGYIRENFPPYQVAVLTNASLLKEKEVRDSLKRAQVVIPSLNAVSPDIFERINRPHPDITSQQVISGLIKFRREYQGKILLEVFIVPGLNDGERELALLRKAIEKIGPDQVQLGTLYRWGTEDWVEEADLEEMERMAAYLKGRVI</sequence>
<evidence type="ECO:0000256" key="4">
    <source>
        <dbReference type="ARBA" id="ARBA00022723"/>
    </source>
</evidence>
<dbReference type="SFLD" id="SFLDG01083">
    <property type="entry name" value="Uncharacterised_Radical_SAM_Su"/>
    <property type="match status" value="1"/>
</dbReference>
<dbReference type="PANTHER" id="PTHR43787">
    <property type="entry name" value="FEMO COFACTOR BIOSYNTHESIS PROTEIN NIFB-RELATED"/>
    <property type="match status" value="1"/>
</dbReference>
<dbReference type="PROSITE" id="PS51918">
    <property type="entry name" value="RADICAL_SAM"/>
    <property type="match status" value="1"/>
</dbReference>
<keyword evidence="6" id="KW-0411">Iron-sulfur</keyword>
<keyword evidence="3" id="KW-0949">S-adenosyl-L-methionine</keyword>
<dbReference type="EMBL" id="QZAA01000131">
    <property type="protein sequence ID" value="RQD76088.1"/>
    <property type="molecule type" value="Genomic_DNA"/>
</dbReference>